<dbReference type="EMBL" id="JACMHY010000018">
    <property type="protein sequence ID" value="MBC2869349.1"/>
    <property type="molecule type" value="Genomic_DNA"/>
</dbReference>
<evidence type="ECO:0000256" key="1">
    <source>
        <dbReference type="SAM" id="MobiDB-lite"/>
    </source>
</evidence>
<proteinExistence type="predicted"/>
<dbReference type="RefSeq" id="WP_185948311.1">
    <property type="nucleotide sequence ID" value="NZ_JACMHY010000018.1"/>
</dbReference>
<accession>A0A7X1LTZ6</accession>
<gene>
    <name evidence="2" type="ORF">H1R13_31625</name>
</gene>
<evidence type="ECO:0000313" key="2">
    <source>
        <dbReference type="EMBL" id="MBC2869349.1"/>
    </source>
</evidence>
<reference evidence="2 3" key="1">
    <citation type="submission" date="2020-08" db="EMBL/GenBank/DDBJ databases">
        <title>Whole-Genome Sequence of French Clinical Streptomyces mexicanus Strain Q0842.</title>
        <authorList>
            <person name="Boxberger M."/>
            <person name="La Scola B."/>
        </authorList>
    </citation>
    <scope>NUCLEOTIDE SEQUENCE [LARGE SCALE GENOMIC DNA]</scope>
    <source>
        <strain evidence="2 3">Marseille-Q0842</strain>
    </source>
</reference>
<comment type="caution">
    <text evidence="2">The sequence shown here is derived from an EMBL/GenBank/DDBJ whole genome shotgun (WGS) entry which is preliminary data.</text>
</comment>
<dbReference type="GO" id="GO:0004658">
    <property type="term" value="F:propionyl-CoA carboxylase activity"/>
    <property type="evidence" value="ECO:0007669"/>
    <property type="project" value="InterPro"/>
</dbReference>
<dbReference type="AlphaFoldDB" id="A0A7X1LTZ6"/>
<dbReference type="GO" id="GO:0003989">
    <property type="term" value="F:acetyl-CoA carboxylase activity"/>
    <property type="evidence" value="ECO:0007669"/>
    <property type="project" value="InterPro"/>
</dbReference>
<name>A0A7X1LTZ6_9ACTN</name>
<feature type="region of interest" description="Disordered" evidence="1">
    <location>
        <begin position="40"/>
        <end position="72"/>
    </location>
</feature>
<dbReference type="InterPro" id="IPR032716">
    <property type="entry name" value="ACC_epsilon"/>
</dbReference>
<organism evidence="2 3">
    <name type="scientific">Streptomyces mexicanus</name>
    <dbReference type="NCBI Taxonomy" id="178566"/>
    <lineage>
        <taxon>Bacteria</taxon>
        <taxon>Bacillati</taxon>
        <taxon>Actinomycetota</taxon>
        <taxon>Actinomycetes</taxon>
        <taxon>Kitasatosporales</taxon>
        <taxon>Streptomycetaceae</taxon>
        <taxon>Streptomyces</taxon>
    </lineage>
</organism>
<keyword evidence="3" id="KW-1185">Reference proteome</keyword>
<dbReference type="Pfam" id="PF13822">
    <property type="entry name" value="ACC_epsilon"/>
    <property type="match status" value="1"/>
</dbReference>
<evidence type="ECO:0000313" key="3">
    <source>
        <dbReference type="Proteomes" id="UP000517694"/>
    </source>
</evidence>
<sequence length="72" mass="7683">MGAADVIPVELRVERGQADDDELAAVAVVLCSVLAAGRTAAPRRKAPPAGGAPSWRCPEHADARWRSPHSWR</sequence>
<dbReference type="Proteomes" id="UP000517694">
    <property type="component" value="Unassembled WGS sequence"/>
</dbReference>
<protein>
    <submittedName>
        <fullName evidence="2">Acyl-CoA carboxylase subunit epsilon</fullName>
    </submittedName>
</protein>